<feature type="signal peptide" evidence="1">
    <location>
        <begin position="1"/>
        <end position="31"/>
    </location>
</feature>
<feature type="chain" id="PRO_5045392906" description="Outer membrane protein beta-barrel domain-containing protein" evidence="1">
    <location>
        <begin position="32"/>
        <end position="292"/>
    </location>
</feature>
<gene>
    <name evidence="2" type="ORF">GCM10023093_30380</name>
</gene>
<sequence>MLTALNSTIMKHTFCTLAIAAGLLFAQNVNAQEAEATTPKKKHTLTISNKGIHVDEAADSTKLHAGKVKEKEEKAGKFRTSFSMLDVGVNMLNDNTVYTDPSVVNYLNVPAGKRNAELFDLKPSKSINVNIYPLMVKFLAVKTKNQRIYLSTGIGFQVYNFRFEEDLSYTKNPNSIIMDTIKFSKNKLAVNYLNVPLMLTGKTRLHKKTWLTYGAGITAGYRLSSWNKQISGERGKKKLHGNFDLEDYNACLTAEFGIDGILRFYGSYQLTPMYNNGIDQRPICVGIRFSGI</sequence>
<keyword evidence="3" id="KW-1185">Reference proteome</keyword>
<reference evidence="3" key="1">
    <citation type="journal article" date="2019" name="Int. J. Syst. Evol. Microbiol.">
        <title>The Global Catalogue of Microorganisms (GCM) 10K type strain sequencing project: providing services to taxonomists for standard genome sequencing and annotation.</title>
        <authorList>
            <consortium name="The Broad Institute Genomics Platform"/>
            <consortium name="The Broad Institute Genome Sequencing Center for Infectious Disease"/>
            <person name="Wu L."/>
            <person name="Ma J."/>
        </authorList>
    </citation>
    <scope>NUCLEOTIDE SEQUENCE [LARGE SCALE GENOMIC DNA]</scope>
    <source>
        <strain evidence="3">JCM 32105</strain>
    </source>
</reference>
<name>A0ABP8NQC4_9BACT</name>
<dbReference type="EMBL" id="BAABFA010000024">
    <property type="protein sequence ID" value="GAA4469996.1"/>
    <property type="molecule type" value="Genomic_DNA"/>
</dbReference>
<accession>A0ABP8NQC4</accession>
<evidence type="ECO:0008006" key="4">
    <source>
        <dbReference type="Google" id="ProtNLM"/>
    </source>
</evidence>
<proteinExistence type="predicted"/>
<protein>
    <recommendedName>
        <fullName evidence="4">Outer membrane protein beta-barrel domain-containing protein</fullName>
    </recommendedName>
</protein>
<organism evidence="2 3">
    <name type="scientific">Nemorincola caseinilytica</name>
    <dbReference type="NCBI Taxonomy" id="2054315"/>
    <lineage>
        <taxon>Bacteria</taxon>
        <taxon>Pseudomonadati</taxon>
        <taxon>Bacteroidota</taxon>
        <taxon>Chitinophagia</taxon>
        <taxon>Chitinophagales</taxon>
        <taxon>Chitinophagaceae</taxon>
        <taxon>Nemorincola</taxon>
    </lineage>
</organism>
<keyword evidence="1" id="KW-0732">Signal</keyword>
<evidence type="ECO:0000313" key="3">
    <source>
        <dbReference type="Proteomes" id="UP001500067"/>
    </source>
</evidence>
<evidence type="ECO:0000313" key="2">
    <source>
        <dbReference type="EMBL" id="GAA4469996.1"/>
    </source>
</evidence>
<dbReference type="Proteomes" id="UP001500067">
    <property type="component" value="Unassembled WGS sequence"/>
</dbReference>
<evidence type="ECO:0000256" key="1">
    <source>
        <dbReference type="SAM" id="SignalP"/>
    </source>
</evidence>
<comment type="caution">
    <text evidence="2">The sequence shown here is derived from an EMBL/GenBank/DDBJ whole genome shotgun (WGS) entry which is preliminary data.</text>
</comment>